<gene>
    <name evidence="1" type="ORF">ES692_13430</name>
</gene>
<sequence>MKNLTHIWLLTTCLTCGIGFAQEQKELKKNAKSESVAKDLRDDIHLIAEASINQVPVKGELNIEYRLYISQNIGISGWELLEEPSYTGFNFETIKLENLKVENVTFKGKSYRMVVLKRDVLKAIKSGDYSVQPSQLLITAEIADASNKKDGSNFSMKQVTTTIVSNALKVNVKS</sequence>
<accession>A0A5C7BDU8</accession>
<proteinExistence type="predicted"/>
<dbReference type="AlphaFoldDB" id="A0A5C7BDU8"/>
<protein>
    <submittedName>
        <fullName evidence="1">Protein BatD</fullName>
    </submittedName>
</protein>
<comment type="caution">
    <text evidence="1">The sequence shown here is derived from an EMBL/GenBank/DDBJ whole genome shotgun (WGS) entry which is preliminary data.</text>
</comment>
<dbReference type="Proteomes" id="UP000321938">
    <property type="component" value="Unassembled WGS sequence"/>
</dbReference>
<name>A0A5C7BDU8_9FLAO</name>
<organism evidence="1 2">
    <name type="scientific">Psychroserpens burtonensis</name>
    <dbReference type="NCBI Taxonomy" id="49278"/>
    <lineage>
        <taxon>Bacteria</taxon>
        <taxon>Pseudomonadati</taxon>
        <taxon>Bacteroidota</taxon>
        <taxon>Flavobacteriia</taxon>
        <taxon>Flavobacteriales</taxon>
        <taxon>Flavobacteriaceae</taxon>
        <taxon>Psychroserpens</taxon>
    </lineage>
</organism>
<dbReference type="EMBL" id="VOSB01000019">
    <property type="protein sequence ID" value="TXE16320.1"/>
    <property type="molecule type" value="Genomic_DNA"/>
</dbReference>
<evidence type="ECO:0000313" key="1">
    <source>
        <dbReference type="EMBL" id="TXE16320.1"/>
    </source>
</evidence>
<dbReference type="STRING" id="1123037.GCA_000425305_02620"/>
<dbReference type="RefSeq" id="WP_028872379.1">
    <property type="nucleotide sequence ID" value="NZ_VOSB01000019.1"/>
</dbReference>
<reference evidence="1 2" key="1">
    <citation type="submission" date="2019-08" db="EMBL/GenBank/DDBJ databases">
        <title>Genome of Psychroserpens burtonensis ACAM 167.</title>
        <authorList>
            <person name="Bowman J.P."/>
        </authorList>
    </citation>
    <scope>NUCLEOTIDE SEQUENCE [LARGE SCALE GENOMIC DNA]</scope>
    <source>
        <strain evidence="1 2">ACAM 167</strain>
    </source>
</reference>
<keyword evidence="2" id="KW-1185">Reference proteome</keyword>
<dbReference type="OrthoDB" id="9889736at2"/>
<evidence type="ECO:0000313" key="2">
    <source>
        <dbReference type="Proteomes" id="UP000321938"/>
    </source>
</evidence>